<protein>
    <submittedName>
        <fullName evidence="1">Uncharacterized protein</fullName>
    </submittedName>
</protein>
<organism evidence="1 2">
    <name type="scientific">Actinoplanes couchii</name>
    <dbReference type="NCBI Taxonomy" id="403638"/>
    <lineage>
        <taxon>Bacteria</taxon>
        <taxon>Bacillati</taxon>
        <taxon>Actinomycetota</taxon>
        <taxon>Actinomycetes</taxon>
        <taxon>Micromonosporales</taxon>
        <taxon>Micromonosporaceae</taxon>
        <taxon>Actinoplanes</taxon>
    </lineage>
</organism>
<dbReference type="Gene3D" id="3.30.830.10">
    <property type="entry name" value="Metalloenzyme, LuxS/M16 peptidase-like"/>
    <property type="match status" value="1"/>
</dbReference>
<comment type="caution">
    <text evidence="1">The sequence shown here is derived from an EMBL/GenBank/DDBJ whole genome shotgun (WGS) entry which is preliminary data.</text>
</comment>
<keyword evidence="2" id="KW-1185">Reference proteome</keyword>
<evidence type="ECO:0000313" key="2">
    <source>
        <dbReference type="Proteomes" id="UP000612282"/>
    </source>
</evidence>
<name>A0ABQ3X296_9ACTN</name>
<evidence type="ECO:0000313" key="1">
    <source>
        <dbReference type="EMBL" id="GID52530.1"/>
    </source>
</evidence>
<dbReference type="EMBL" id="BOMG01000021">
    <property type="protein sequence ID" value="GID52530.1"/>
    <property type="molecule type" value="Genomic_DNA"/>
</dbReference>
<reference evidence="1 2" key="1">
    <citation type="submission" date="2021-01" db="EMBL/GenBank/DDBJ databases">
        <title>Whole genome shotgun sequence of Actinoplanes couchii NBRC 106145.</title>
        <authorList>
            <person name="Komaki H."/>
            <person name="Tamura T."/>
        </authorList>
    </citation>
    <scope>NUCLEOTIDE SEQUENCE [LARGE SCALE GENOMIC DNA]</scope>
    <source>
        <strain evidence="1 2">NBRC 106145</strain>
    </source>
</reference>
<dbReference type="SUPFAM" id="SSF63411">
    <property type="entry name" value="LuxS/MPP-like metallohydrolase"/>
    <property type="match status" value="2"/>
</dbReference>
<dbReference type="RefSeq" id="WP_203793336.1">
    <property type="nucleotide sequence ID" value="NZ_BAAAQE010000097.1"/>
</dbReference>
<gene>
    <name evidence="1" type="ORF">Aco03nite_009340</name>
</gene>
<proteinExistence type="predicted"/>
<dbReference type="InterPro" id="IPR011249">
    <property type="entry name" value="Metalloenz_LuxS/M16"/>
</dbReference>
<accession>A0ABQ3X296</accession>
<sequence length="468" mass="49847">MIQQHEVDGVPVLFALSAGPPRAGLVFRAGAADEPLARAGRTHLLGRLASAQVEAGTEHTTFPVRGNLRTSLRGVCEALHEPPPHRWTAERDRLRTLAATRDITARDRLALWRHGAVGHGVTGFAEPGLGAITADDLQSWAARYFTRDNAVLWVTGREMPTGLRLPLPPGERRPVPELTSVLPVTPAWFNGPPGTTAWSTLVPRGPAAVVLAALLDRAMRRHLRSAAGMRRWGAGTAMITAEVAGPPEDTLESMIDVLAGFGAGRVDQGDLALVTSEVIRPDLGEQARNRLAGLPLRQPGEEAAEIAAVTAAEVVAVARTAYAKGLLMVPEGSHARHTGYVTAPLFSGEAVTGTVHPARGRRDARLIAGADGVSVVAGDRPLTVRFDACALYRAWPDGARQLIGTDATVVHVEPELYRDGHRAVTGIDARIPPGVRVEEPPRAPAGTPAAGLLTRLVGYRPTIRRRRP</sequence>
<dbReference type="Proteomes" id="UP000612282">
    <property type="component" value="Unassembled WGS sequence"/>
</dbReference>